<feature type="transmembrane region" description="Helical" evidence="1">
    <location>
        <begin position="26"/>
        <end position="45"/>
    </location>
</feature>
<dbReference type="HOGENOM" id="CLU_2406915_0_0_9"/>
<dbReference type="KEGG" id="apr:Apre_1089"/>
<keyword evidence="1" id="KW-0812">Transmembrane</keyword>
<evidence type="ECO:0000256" key="1">
    <source>
        <dbReference type="SAM" id="Phobius"/>
    </source>
</evidence>
<dbReference type="Proteomes" id="UP000002294">
    <property type="component" value="Chromosome"/>
</dbReference>
<keyword evidence="3" id="KW-1185">Reference proteome</keyword>
<dbReference type="STRING" id="525919.Apre_1089"/>
<name>C7RI05_ANAPD</name>
<dbReference type="RefSeq" id="WP_015778019.1">
    <property type="nucleotide sequence ID" value="NC_013171.1"/>
</dbReference>
<dbReference type="OrthoDB" id="9888823at2"/>
<gene>
    <name evidence="2" type="ordered locus">Apre_1089</name>
</gene>
<evidence type="ECO:0000313" key="3">
    <source>
        <dbReference type="Proteomes" id="UP000002294"/>
    </source>
</evidence>
<keyword evidence="1" id="KW-0472">Membrane</keyword>
<protein>
    <submittedName>
        <fullName evidence="2">Uncharacterized protein</fullName>
    </submittedName>
</protein>
<dbReference type="EMBL" id="CP001708">
    <property type="protein sequence ID" value="ACV29116.1"/>
    <property type="molecule type" value="Genomic_DNA"/>
</dbReference>
<sequence>MQILLMILSLVDGIFALIRDNDQRIIYSFRSMGIGLMAIVVSYCFDAEKISKEDLTYAMDVVPTMAKVCLGFAVLLILINGLVIYRYWKEIK</sequence>
<accession>C7RI05</accession>
<evidence type="ECO:0000313" key="2">
    <source>
        <dbReference type="EMBL" id="ACV29116.1"/>
    </source>
</evidence>
<reference evidence="2 3" key="1">
    <citation type="journal article" date="2009" name="Stand. Genomic Sci.">
        <title>Complete genome sequence of Anaerococcus prevotii type strain (PC1).</title>
        <authorList>
            <person name="Labutti K."/>
            <person name="Pukall R."/>
            <person name="Steenblock K."/>
            <person name="Glavina Del Rio T."/>
            <person name="Tice H."/>
            <person name="Copeland A."/>
            <person name="Cheng J.F."/>
            <person name="Lucas S."/>
            <person name="Chen F."/>
            <person name="Nolan M."/>
            <person name="Bruce D."/>
            <person name="Goodwin L."/>
            <person name="Pitluck S."/>
            <person name="Ivanova N."/>
            <person name="Mavromatis K."/>
            <person name="Ovchinnikova G."/>
            <person name="Pati A."/>
            <person name="Chen A."/>
            <person name="Palaniappan K."/>
            <person name="Land M."/>
            <person name="Hauser L."/>
            <person name="Chang Y.J."/>
            <person name="Jeffries C.D."/>
            <person name="Chain P."/>
            <person name="Saunders E."/>
            <person name="Brettin T."/>
            <person name="Detter J.C."/>
            <person name="Han C."/>
            <person name="Goker M."/>
            <person name="Bristow J."/>
            <person name="Eisen J.A."/>
            <person name="Markowitz V."/>
            <person name="Hugenholtz P."/>
            <person name="Kyrpides N.C."/>
            <person name="Klenk H.P."/>
            <person name="Lapidus A."/>
        </authorList>
    </citation>
    <scope>NUCLEOTIDE SEQUENCE [LARGE SCALE GENOMIC DNA]</scope>
    <source>
        <strain evidence="3">ATCC 9321 / DSM 20548 / JCM 6508 / NCTC 11806 / PC1</strain>
    </source>
</reference>
<feature type="transmembrane region" description="Helical" evidence="1">
    <location>
        <begin position="66"/>
        <end position="88"/>
    </location>
</feature>
<keyword evidence="1" id="KW-1133">Transmembrane helix</keyword>
<organism evidence="2 3">
    <name type="scientific">Anaerococcus prevotii (strain ATCC 9321 / DSM 20548 / JCM 6508 / NCTC 11806 / PC1)</name>
    <name type="common">Peptostreptococcus prevotii</name>
    <name type="synonym">Peptococcus prevotii</name>
    <dbReference type="NCBI Taxonomy" id="525919"/>
    <lineage>
        <taxon>Bacteria</taxon>
        <taxon>Bacillati</taxon>
        <taxon>Bacillota</taxon>
        <taxon>Tissierellia</taxon>
        <taxon>Tissierellales</taxon>
        <taxon>Peptoniphilaceae</taxon>
        <taxon>Anaerococcus</taxon>
    </lineage>
</organism>
<dbReference type="AlphaFoldDB" id="C7RI05"/>
<proteinExistence type="predicted"/>